<dbReference type="OrthoDB" id="592847at2759"/>
<evidence type="ECO:0000256" key="1">
    <source>
        <dbReference type="ARBA" id="ARBA00004323"/>
    </source>
</evidence>
<comment type="subcellular location">
    <subcellularLocation>
        <location evidence="1 11">Golgi apparatus membrane</location>
        <topology evidence="1 11">Single-pass type II membrane protein</topology>
    </subcellularLocation>
</comment>
<evidence type="ECO:0000256" key="4">
    <source>
        <dbReference type="ARBA" id="ARBA00022676"/>
    </source>
</evidence>
<dbReference type="GO" id="GO:0008378">
    <property type="term" value="F:galactosyltransferase activity"/>
    <property type="evidence" value="ECO:0007669"/>
    <property type="project" value="TreeGrafter"/>
</dbReference>
<evidence type="ECO:0000256" key="11">
    <source>
        <dbReference type="RuleBase" id="RU363063"/>
    </source>
</evidence>
<comment type="caution">
    <text evidence="12">The sequence shown here is derived from an EMBL/GenBank/DDBJ whole genome shotgun (WGS) entry which is preliminary data.</text>
</comment>
<evidence type="ECO:0000256" key="2">
    <source>
        <dbReference type="ARBA" id="ARBA00004922"/>
    </source>
</evidence>
<keyword evidence="8" id="KW-1133">Transmembrane helix</keyword>
<dbReference type="UniPathway" id="UPA00378"/>
<proteinExistence type="inferred from homology"/>
<keyword evidence="6" id="KW-0812">Transmembrane</keyword>
<keyword evidence="10" id="KW-0472">Membrane</keyword>
<keyword evidence="9 11" id="KW-0333">Golgi apparatus</keyword>
<dbReference type="PANTHER" id="PTHR11214:SF290">
    <property type="entry name" value="BETA-1,3-GALACTOSYLTRANSFERASE 13-RELATED"/>
    <property type="match status" value="1"/>
</dbReference>
<comment type="similarity">
    <text evidence="3 11">Belongs to the glycosyltransferase 31 family.</text>
</comment>
<dbReference type="Pfam" id="PF01762">
    <property type="entry name" value="Galactosyl_T"/>
    <property type="match status" value="1"/>
</dbReference>
<evidence type="ECO:0000256" key="9">
    <source>
        <dbReference type="ARBA" id="ARBA00023034"/>
    </source>
</evidence>
<comment type="cofactor">
    <cofactor evidence="11">
        <name>Mn(2+)</name>
        <dbReference type="ChEBI" id="CHEBI:29035"/>
    </cofactor>
</comment>
<evidence type="ECO:0000256" key="8">
    <source>
        <dbReference type="ARBA" id="ARBA00022989"/>
    </source>
</evidence>
<evidence type="ECO:0000256" key="7">
    <source>
        <dbReference type="ARBA" id="ARBA00022968"/>
    </source>
</evidence>
<dbReference type="Gene3D" id="3.90.550.50">
    <property type="match status" value="1"/>
</dbReference>
<evidence type="ECO:0000313" key="13">
    <source>
        <dbReference type="Proteomes" id="UP000612055"/>
    </source>
</evidence>
<evidence type="ECO:0000256" key="10">
    <source>
        <dbReference type="ARBA" id="ARBA00023136"/>
    </source>
</evidence>
<dbReference type="InterPro" id="IPR002659">
    <property type="entry name" value="Glyco_trans_31"/>
</dbReference>
<keyword evidence="7" id="KW-0735">Signal-anchor</keyword>
<evidence type="ECO:0000256" key="5">
    <source>
        <dbReference type="ARBA" id="ARBA00022679"/>
    </source>
</evidence>
<dbReference type="Proteomes" id="UP000612055">
    <property type="component" value="Unassembled WGS sequence"/>
</dbReference>
<keyword evidence="11" id="KW-0464">Manganese</keyword>
<keyword evidence="13" id="KW-1185">Reference proteome</keyword>
<gene>
    <name evidence="12" type="ORF">HYH03_001505</name>
</gene>
<dbReference type="EMBL" id="JAEHOE010000003">
    <property type="protein sequence ID" value="KAG2500741.1"/>
    <property type="molecule type" value="Genomic_DNA"/>
</dbReference>
<keyword evidence="4 11" id="KW-0328">Glycosyltransferase</keyword>
<protein>
    <recommendedName>
        <fullName evidence="11">Hexosyltransferase</fullName>
        <ecNumber evidence="11">2.4.1.-</ecNumber>
    </recommendedName>
</protein>
<evidence type="ECO:0000256" key="6">
    <source>
        <dbReference type="ARBA" id="ARBA00022692"/>
    </source>
</evidence>
<dbReference type="InterPro" id="IPR029044">
    <property type="entry name" value="Nucleotide-diphossugar_trans"/>
</dbReference>
<dbReference type="EC" id="2.4.1.-" evidence="11"/>
<evidence type="ECO:0000256" key="3">
    <source>
        <dbReference type="ARBA" id="ARBA00008661"/>
    </source>
</evidence>
<sequence length="322" mass="36618">MSKLTSKARLLSANSHMRPQAEWTLDSVEGGKASWVPPKPEDVRVFIGVMTAATSPGTEPGSKYDYTARRNKARQLWMHLARRYGHVALAFVVGRSADPGREAALAAEQRRHGDFMVLPVEDRYDNLSNKTRVYLREVLRQYPNVDYVVKMDDDVLILPERLLMAADSWTAMGADYVGCANKVQPDADPASRYYNPHHRLVKTYPLYFHGSNYMLSGRIVRDVILPNFDNLRTARSTEDTALSWWMLASDAVFFEDRRLCRLTCDAATVALADQEHAGFPMEYWDEVMSNPGCTAPAEFPLPYVPVQYRKYPGLERMHSMMV</sequence>
<keyword evidence="5" id="KW-0808">Transferase</keyword>
<comment type="pathway">
    <text evidence="2">Protein modification; protein glycosylation.</text>
</comment>
<dbReference type="SUPFAM" id="SSF53448">
    <property type="entry name" value="Nucleotide-diphospho-sugar transferases"/>
    <property type="match status" value="1"/>
</dbReference>
<dbReference type="GO" id="GO:0000139">
    <property type="term" value="C:Golgi membrane"/>
    <property type="evidence" value="ECO:0007669"/>
    <property type="project" value="UniProtKB-SubCell"/>
</dbReference>
<name>A0A836C510_9CHLO</name>
<reference evidence="12" key="1">
    <citation type="journal article" date="2020" name="bioRxiv">
        <title>Comparative genomics of Chlamydomonas.</title>
        <authorList>
            <person name="Craig R.J."/>
            <person name="Hasan A.R."/>
            <person name="Ness R.W."/>
            <person name="Keightley P.D."/>
        </authorList>
    </citation>
    <scope>NUCLEOTIDE SEQUENCE</scope>
    <source>
        <strain evidence="12">CCAP 11/70</strain>
    </source>
</reference>
<accession>A0A836C510</accession>
<evidence type="ECO:0000313" key="12">
    <source>
        <dbReference type="EMBL" id="KAG2500741.1"/>
    </source>
</evidence>
<dbReference type="PANTHER" id="PTHR11214">
    <property type="entry name" value="BETA-1,3-N-ACETYLGLUCOSAMINYLTRANSFERASE"/>
    <property type="match status" value="1"/>
</dbReference>
<organism evidence="12 13">
    <name type="scientific">Edaphochlamys debaryana</name>
    <dbReference type="NCBI Taxonomy" id="47281"/>
    <lineage>
        <taxon>Eukaryota</taxon>
        <taxon>Viridiplantae</taxon>
        <taxon>Chlorophyta</taxon>
        <taxon>core chlorophytes</taxon>
        <taxon>Chlorophyceae</taxon>
        <taxon>CS clade</taxon>
        <taxon>Chlamydomonadales</taxon>
        <taxon>Chlamydomonadales incertae sedis</taxon>
        <taxon>Edaphochlamys</taxon>
    </lineage>
</organism>
<dbReference type="AlphaFoldDB" id="A0A836C510"/>